<proteinExistence type="predicted"/>
<reference evidence="2" key="1">
    <citation type="submission" date="2020-08" db="EMBL/GenBank/DDBJ databases">
        <title>Multicomponent nature underlies the extraordinary mechanical properties of spider dragline silk.</title>
        <authorList>
            <person name="Kono N."/>
            <person name="Nakamura H."/>
            <person name="Mori M."/>
            <person name="Yoshida Y."/>
            <person name="Ohtoshi R."/>
            <person name="Malay A.D."/>
            <person name="Moran D.A.P."/>
            <person name="Tomita M."/>
            <person name="Numata K."/>
            <person name="Arakawa K."/>
        </authorList>
    </citation>
    <scope>NUCLEOTIDE SEQUENCE</scope>
</reference>
<comment type="caution">
    <text evidence="2">The sequence shown here is derived from an EMBL/GenBank/DDBJ whole genome shotgun (WGS) entry which is preliminary data.</text>
</comment>
<dbReference type="Proteomes" id="UP000886998">
    <property type="component" value="Unassembled WGS sequence"/>
</dbReference>
<gene>
    <name evidence="2" type="ORF">TNIN_122001</name>
</gene>
<feature type="compositionally biased region" description="Polar residues" evidence="1">
    <location>
        <begin position="10"/>
        <end position="23"/>
    </location>
</feature>
<feature type="region of interest" description="Disordered" evidence="1">
    <location>
        <begin position="1"/>
        <end position="57"/>
    </location>
</feature>
<evidence type="ECO:0000313" key="2">
    <source>
        <dbReference type="EMBL" id="GFY38982.1"/>
    </source>
</evidence>
<keyword evidence="3" id="KW-1185">Reference proteome</keyword>
<sequence>MPAKEERQRSSNGIVTSLQLSSSRDSEASVGGPPRTEWHLKENIQTSSRQRSTDGHKEVFSTARWADGLASDASGSISGVQGVMTALQASSQPSILKTNSSAVANVNAGGAATRSFSFPSSIFFNIVCFVQWGGRRVVVLGPSPPLFLFCPLIMTTKKRKFSNHSDVIKININANAEVAESKQNQCQSFCLRRTMMSPPLGPTPYPNTGLSKRVGHPGGLTSLFAVCRQPLGAFNKADPRRSGSARIIKH</sequence>
<dbReference type="AlphaFoldDB" id="A0A8X6WR09"/>
<dbReference type="EMBL" id="BMAV01001134">
    <property type="protein sequence ID" value="GFY38982.1"/>
    <property type="molecule type" value="Genomic_DNA"/>
</dbReference>
<evidence type="ECO:0000313" key="3">
    <source>
        <dbReference type="Proteomes" id="UP000886998"/>
    </source>
</evidence>
<name>A0A8X6WR09_9ARAC</name>
<organism evidence="2 3">
    <name type="scientific">Trichonephila inaurata madagascariensis</name>
    <dbReference type="NCBI Taxonomy" id="2747483"/>
    <lineage>
        <taxon>Eukaryota</taxon>
        <taxon>Metazoa</taxon>
        <taxon>Ecdysozoa</taxon>
        <taxon>Arthropoda</taxon>
        <taxon>Chelicerata</taxon>
        <taxon>Arachnida</taxon>
        <taxon>Araneae</taxon>
        <taxon>Araneomorphae</taxon>
        <taxon>Entelegynae</taxon>
        <taxon>Araneoidea</taxon>
        <taxon>Nephilidae</taxon>
        <taxon>Trichonephila</taxon>
        <taxon>Trichonephila inaurata</taxon>
    </lineage>
</organism>
<accession>A0A8X6WR09</accession>
<evidence type="ECO:0000256" key="1">
    <source>
        <dbReference type="SAM" id="MobiDB-lite"/>
    </source>
</evidence>
<protein>
    <submittedName>
        <fullName evidence="2">Uncharacterized protein</fullName>
    </submittedName>
</protein>